<gene>
    <name evidence="2" type="ORF">C7I55_12835</name>
</gene>
<evidence type="ECO:0008006" key="4">
    <source>
        <dbReference type="Google" id="ProtNLM"/>
    </source>
</evidence>
<reference evidence="2 3" key="1">
    <citation type="submission" date="2018-03" db="EMBL/GenBank/DDBJ databases">
        <title>The draft genome of Sphingosinicella sp. GL-C-18.</title>
        <authorList>
            <person name="Liu L."/>
            <person name="Li L."/>
            <person name="Liang L."/>
            <person name="Zhang X."/>
            <person name="Wang T."/>
        </authorList>
    </citation>
    <scope>NUCLEOTIDE SEQUENCE [LARGE SCALE GENOMIC DNA]</scope>
    <source>
        <strain evidence="2 3">GL-C-18</strain>
    </source>
</reference>
<dbReference type="Pfam" id="PF12915">
    <property type="entry name" value="DUF3833"/>
    <property type="match status" value="1"/>
</dbReference>
<dbReference type="EMBL" id="PXYI01000004">
    <property type="protein sequence ID" value="PSJ39490.1"/>
    <property type="molecule type" value="Genomic_DNA"/>
</dbReference>
<sequence>MSQCFPGVPILFTALFALMALAPPAPAEPLERFFIGTTEGAGTVTVIMSGTHAMRDRSRGRLDADGALRLEQVVEEDGKPPRRRTWRLVRAGGNRVTGTISDVRGTVTGELDGNLLHLRYRMREGPSVEQWIRLGSGARTATNRMVFHRFGLKVATVESVIRKTD</sequence>
<organism evidence="2 3">
    <name type="scientific">Allosphingosinicella deserti</name>
    <dbReference type="NCBI Taxonomy" id="2116704"/>
    <lineage>
        <taxon>Bacteria</taxon>
        <taxon>Pseudomonadati</taxon>
        <taxon>Pseudomonadota</taxon>
        <taxon>Alphaproteobacteria</taxon>
        <taxon>Sphingomonadales</taxon>
        <taxon>Sphingomonadaceae</taxon>
        <taxon>Allosphingosinicella</taxon>
    </lineage>
</organism>
<dbReference type="AlphaFoldDB" id="A0A2P7QNH1"/>
<evidence type="ECO:0000256" key="1">
    <source>
        <dbReference type="SAM" id="SignalP"/>
    </source>
</evidence>
<evidence type="ECO:0000313" key="2">
    <source>
        <dbReference type="EMBL" id="PSJ39490.1"/>
    </source>
</evidence>
<keyword evidence="1" id="KW-0732">Signal</keyword>
<feature type="signal peptide" evidence="1">
    <location>
        <begin position="1"/>
        <end position="27"/>
    </location>
</feature>
<comment type="caution">
    <text evidence="2">The sequence shown here is derived from an EMBL/GenBank/DDBJ whole genome shotgun (WGS) entry which is preliminary data.</text>
</comment>
<keyword evidence="3" id="KW-1185">Reference proteome</keyword>
<proteinExistence type="predicted"/>
<dbReference type="InterPro" id="IPR024409">
    <property type="entry name" value="DUF3833"/>
</dbReference>
<evidence type="ECO:0000313" key="3">
    <source>
        <dbReference type="Proteomes" id="UP000241167"/>
    </source>
</evidence>
<feature type="chain" id="PRO_5015110370" description="DUF3833 domain-containing protein" evidence="1">
    <location>
        <begin position="28"/>
        <end position="165"/>
    </location>
</feature>
<accession>A0A2P7QNH1</accession>
<name>A0A2P7QNH1_9SPHN</name>
<protein>
    <recommendedName>
        <fullName evidence="4">DUF3833 domain-containing protein</fullName>
    </recommendedName>
</protein>
<dbReference type="Proteomes" id="UP000241167">
    <property type="component" value="Unassembled WGS sequence"/>
</dbReference>